<accession>A0AAN9P0S0</accession>
<proteinExistence type="predicted"/>
<protein>
    <submittedName>
        <fullName evidence="1">Uncharacterized protein</fullName>
    </submittedName>
</protein>
<reference evidence="1 2" key="1">
    <citation type="submission" date="2024-01" db="EMBL/GenBank/DDBJ databases">
        <title>The genomes of 5 underutilized Papilionoideae crops provide insights into root nodulation and disease resistanc.</title>
        <authorList>
            <person name="Yuan L."/>
        </authorList>
    </citation>
    <scope>NUCLEOTIDE SEQUENCE [LARGE SCALE GENOMIC DNA]</scope>
    <source>
        <strain evidence="1">ZHUSHIDOU_FW_LH</strain>
        <tissue evidence="1">Leaf</tissue>
    </source>
</reference>
<sequence length="113" mass="12840">MTMKDFPTTHELPHLLKLCNLLLGKHQEPNEIVEPLSIADAILNYAIRTINWVLNYAIYIVEPFSIANTISHKLWMPRISPAVTEQEVIVVAEVVNAFVEENDKGGESVMKRK</sequence>
<evidence type="ECO:0000313" key="2">
    <source>
        <dbReference type="Proteomes" id="UP001372338"/>
    </source>
</evidence>
<gene>
    <name evidence="1" type="ORF">RIF29_12019</name>
</gene>
<organism evidence="1 2">
    <name type="scientific">Crotalaria pallida</name>
    <name type="common">Smooth rattlebox</name>
    <name type="synonym">Crotalaria striata</name>
    <dbReference type="NCBI Taxonomy" id="3830"/>
    <lineage>
        <taxon>Eukaryota</taxon>
        <taxon>Viridiplantae</taxon>
        <taxon>Streptophyta</taxon>
        <taxon>Embryophyta</taxon>
        <taxon>Tracheophyta</taxon>
        <taxon>Spermatophyta</taxon>
        <taxon>Magnoliopsida</taxon>
        <taxon>eudicotyledons</taxon>
        <taxon>Gunneridae</taxon>
        <taxon>Pentapetalae</taxon>
        <taxon>rosids</taxon>
        <taxon>fabids</taxon>
        <taxon>Fabales</taxon>
        <taxon>Fabaceae</taxon>
        <taxon>Papilionoideae</taxon>
        <taxon>50 kb inversion clade</taxon>
        <taxon>genistoids sensu lato</taxon>
        <taxon>core genistoids</taxon>
        <taxon>Crotalarieae</taxon>
        <taxon>Crotalaria</taxon>
    </lineage>
</organism>
<dbReference type="Proteomes" id="UP001372338">
    <property type="component" value="Unassembled WGS sequence"/>
</dbReference>
<evidence type="ECO:0000313" key="1">
    <source>
        <dbReference type="EMBL" id="KAK7282905.1"/>
    </source>
</evidence>
<name>A0AAN9P0S0_CROPI</name>
<dbReference type="AlphaFoldDB" id="A0AAN9P0S0"/>
<dbReference type="EMBL" id="JAYWIO010000002">
    <property type="protein sequence ID" value="KAK7282905.1"/>
    <property type="molecule type" value="Genomic_DNA"/>
</dbReference>
<comment type="caution">
    <text evidence="1">The sequence shown here is derived from an EMBL/GenBank/DDBJ whole genome shotgun (WGS) entry which is preliminary data.</text>
</comment>
<keyword evidence="2" id="KW-1185">Reference proteome</keyword>